<dbReference type="InterPro" id="IPR001509">
    <property type="entry name" value="Epimerase_deHydtase"/>
</dbReference>
<evidence type="ECO:0000313" key="3">
    <source>
        <dbReference type="Proteomes" id="UP000787472"/>
    </source>
</evidence>
<gene>
    <name evidence="2" type="ORF">G8770_21870</name>
</gene>
<dbReference type="InterPro" id="IPR051783">
    <property type="entry name" value="NAD(P)-dependent_oxidoreduct"/>
</dbReference>
<comment type="caution">
    <text evidence="2">The sequence shown here is derived from an EMBL/GenBank/DDBJ whole genome shotgun (WGS) entry which is preliminary data.</text>
</comment>
<dbReference type="PANTHER" id="PTHR48079">
    <property type="entry name" value="PROTEIN YEEZ"/>
    <property type="match status" value="1"/>
</dbReference>
<keyword evidence="3" id="KW-1185">Reference proteome</keyword>
<dbReference type="CDD" id="cd05266">
    <property type="entry name" value="SDR_a4"/>
    <property type="match status" value="1"/>
</dbReference>
<evidence type="ECO:0000313" key="2">
    <source>
        <dbReference type="EMBL" id="NHO68206.1"/>
    </source>
</evidence>
<dbReference type="Pfam" id="PF01370">
    <property type="entry name" value="Epimerase"/>
    <property type="match status" value="1"/>
</dbReference>
<organism evidence="2 3">
    <name type="scientific">Pseudomaricurvus hydrocarbonicus</name>
    <dbReference type="NCBI Taxonomy" id="1470433"/>
    <lineage>
        <taxon>Bacteria</taxon>
        <taxon>Pseudomonadati</taxon>
        <taxon>Pseudomonadota</taxon>
        <taxon>Gammaproteobacteria</taxon>
        <taxon>Cellvibrionales</taxon>
        <taxon>Cellvibrionaceae</taxon>
        <taxon>Pseudomaricurvus</taxon>
    </lineage>
</organism>
<dbReference type="RefSeq" id="WP_167191982.1">
    <property type="nucleotide sequence ID" value="NZ_JAAONZ010000026.1"/>
</dbReference>
<dbReference type="Proteomes" id="UP000787472">
    <property type="component" value="Unassembled WGS sequence"/>
</dbReference>
<feature type="domain" description="NAD-dependent epimerase/dehydratase" evidence="1">
    <location>
        <begin position="13"/>
        <end position="166"/>
    </location>
</feature>
<reference evidence="2" key="1">
    <citation type="submission" date="2020-03" db="EMBL/GenBank/DDBJ databases">
        <authorList>
            <person name="Guo F."/>
        </authorList>
    </citation>
    <scope>NUCLEOTIDE SEQUENCE</scope>
    <source>
        <strain evidence="2">JCM 30134</strain>
    </source>
</reference>
<dbReference type="Gene3D" id="3.40.50.720">
    <property type="entry name" value="NAD(P)-binding Rossmann-like Domain"/>
    <property type="match status" value="1"/>
</dbReference>
<dbReference type="InterPro" id="IPR036291">
    <property type="entry name" value="NAD(P)-bd_dom_sf"/>
</dbReference>
<protein>
    <submittedName>
        <fullName evidence="2">SDR family oxidoreductase</fullName>
    </submittedName>
</protein>
<proteinExistence type="predicted"/>
<dbReference type="GO" id="GO:0005737">
    <property type="term" value="C:cytoplasm"/>
    <property type="evidence" value="ECO:0007669"/>
    <property type="project" value="TreeGrafter"/>
</dbReference>
<dbReference type="EMBL" id="JAAONZ010000026">
    <property type="protein sequence ID" value="NHO68206.1"/>
    <property type="molecule type" value="Genomic_DNA"/>
</dbReference>
<dbReference type="AlphaFoldDB" id="A0A9E5T2V6"/>
<evidence type="ECO:0000259" key="1">
    <source>
        <dbReference type="Pfam" id="PF01370"/>
    </source>
</evidence>
<name>A0A9E5T2V6_9GAMM</name>
<dbReference type="GO" id="GO:0004029">
    <property type="term" value="F:aldehyde dehydrogenase (NAD+) activity"/>
    <property type="evidence" value="ECO:0007669"/>
    <property type="project" value="TreeGrafter"/>
</dbReference>
<sequence length="308" mass="33565">MTTPHSVTLLGCGDIGERLAAQLPANYTVVGLRRSPCQSSRIDYRQADSSDLDSLQQALPEHSEIIVITLTPSAYSDEGYRQAYVCAVDNLIRALDNKTPPRLILFVSSTSVYGQSSGEWVDEHSATHPQGYAGARLLEAEQRLQDSPYNTCVVRFSGIYGPGRHRLIQQVRDGKGAPAVTGETPCDATAGEGDASGRPLFSNRIHVDDCAGVLAHLIQLPGTAPLYLASDCEPSALGEVKQWLATQMGYGPSHLQPGPEASSRASKRCRNQRLLDSGYRFRYPTYQEGYRQVLELLADKTSDSHRSA</sequence>
<dbReference type="SUPFAM" id="SSF51735">
    <property type="entry name" value="NAD(P)-binding Rossmann-fold domains"/>
    <property type="match status" value="1"/>
</dbReference>
<accession>A0A9E5T2V6</accession>
<dbReference type="PANTHER" id="PTHR48079:SF6">
    <property type="entry name" value="NAD(P)-BINDING DOMAIN-CONTAINING PROTEIN-RELATED"/>
    <property type="match status" value="1"/>
</dbReference>